<sequence>MRIAISLWIYRNYKYLTKKQFILLIKLVKKYNNKEGEIKILL</sequence>
<accession>C2KYW4</accession>
<proteinExistence type="predicted"/>
<dbReference type="InParanoid" id="C2KYW4"/>
<gene>
    <name evidence="1" type="ORF">HMPREF6123_1683</name>
</gene>
<name>C2KYW4_9FIRM</name>
<evidence type="ECO:0000313" key="1">
    <source>
        <dbReference type="EMBL" id="EEJ51050.1"/>
    </source>
</evidence>
<evidence type="ECO:0000313" key="2">
    <source>
        <dbReference type="Proteomes" id="UP000004121"/>
    </source>
</evidence>
<dbReference type="AlphaFoldDB" id="C2KYW4"/>
<reference evidence="1 2" key="1">
    <citation type="submission" date="2009-04" db="EMBL/GenBank/DDBJ databases">
        <authorList>
            <person name="Qin X."/>
            <person name="Bachman B."/>
            <person name="Battles P."/>
            <person name="Bell A."/>
            <person name="Bess C."/>
            <person name="Bickham C."/>
            <person name="Chaboub L."/>
            <person name="Chen D."/>
            <person name="Coyle M."/>
            <person name="Deiros D.R."/>
            <person name="Dinh H."/>
            <person name="Forbes L."/>
            <person name="Fowler G."/>
            <person name="Francisco L."/>
            <person name="Fu Q."/>
            <person name="Gubbala S."/>
            <person name="Hale W."/>
            <person name="Han Y."/>
            <person name="Hemphill L."/>
            <person name="Highlander S.K."/>
            <person name="Hirani K."/>
            <person name="Hogues M."/>
            <person name="Jackson L."/>
            <person name="Jakkamsetti A."/>
            <person name="Javaid M."/>
            <person name="Jiang H."/>
            <person name="Korchina V."/>
            <person name="Kovar C."/>
            <person name="Lara F."/>
            <person name="Lee S."/>
            <person name="Mata R."/>
            <person name="Mathew T."/>
            <person name="Moen C."/>
            <person name="Morales K."/>
            <person name="Munidasa M."/>
            <person name="Nazareth L."/>
            <person name="Ngo R."/>
            <person name="Nguyen L."/>
            <person name="Okwuonu G."/>
            <person name="Ongeri F."/>
            <person name="Patil S."/>
            <person name="Petrosino J."/>
            <person name="Pham C."/>
            <person name="Pham P."/>
            <person name="Pu L.-L."/>
            <person name="Puazo M."/>
            <person name="Raj R."/>
            <person name="Reid J."/>
            <person name="Rouhana J."/>
            <person name="Saada N."/>
            <person name="Shang Y."/>
            <person name="Simmons D."/>
            <person name="Thornton R."/>
            <person name="Warren J."/>
            <person name="Weissenberger G."/>
            <person name="Zhang J."/>
            <person name="Zhang L."/>
            <person name="Zhou C."/>
            <person name="Zhu D."/>
            <person name="Muzny D."/>
            <person name="Worley K."/>
            <person name="Gibbs R."/>
        </authorList>
    </citation>
    <scope>NUCLEOTIDE SEQUENCE [LARGE SCALE GENOMIC DNA]</scope>
    <source>
        <strain evidence="1 2">F0268</strain>
    </source>
</reference>
<dbReference type="STRING" id="585501.HMPREF6123_1683"/>
<protein>
    <submittedName>
        <fullName evidence="1">Uncharacterized protein</fullName>
    </submittedName>
</protein>
<dbReference type="Proteomes" id="UP000004121">
    <property type="component" value="Unassembled WGS sequence"/>
</dbReference>
<comment type="caution">
    <text evidence="1">The sequence shown here is derived from an EMBL/GenBank/DDBJ whole genome shotgun (WGS) entry which is preliminary data.</text>
</comment>
<organism evidence="1 2">
    <name type="scientific">Oribacterium sinus F0268</name>
    <dbReference type="NCBI Taxonomy" id="585501"/>
    <lineage>
        <taxon>Bacteria</taxon>
        <taxon>Bacillati</taxon>
        <taxon>Bacillota</taxon>
        <taxon>Clostridia</taxon>
        <taxon>Lachnospirales</taxon>
        <taxon>Lachnospiraceae</taxon>
        <taxon>Oribacterium</taxon>
    </lineage>
</organism>
<dbReference type="HOGENOM" id="CLU_3254960_0_0_9"/>
<dbReference type="EMBL" id="ACKX01000170">
    <property type="protein sequence ID" value="EEJ51050.1"/>
    <property type="molecule type" value="Genomic_DNA"/>
</dbReference>
<keyword evidence="2" id="KW-1185">Reference proteome</keyword>